<accession>A0A3P3VMG6</accession>
<evidence type="ECO:0000313" key="3">
    <source>
        <dbReference type="EMBL" id="RRJ83961.1"/>
    </source>
</evidence>
<organism evidence="3 4">
    <name type="scientific">Aestuariirhabdus litorea</name>
    <dbReference type="NCBI Taxonomy" id="2528527"/>
    <lineage>
        <taxon>Bacteria</taxon>
        <taxon>Pseudomonadati</taxon>
        <taxon>Pseudomonadota</taxon>
        <taxon>Gammaproteobacteria</taxon>
        <taxon>Oceanospirillales</taxon>
        <taxon>Aestuariirhabdaceae</taxon>
        <taxon>Aestuariirhabdus</taxon>
    </lineage>
</organism>
<dbReference type="PIRSF" id="PIRSF036704">
    <property type="entry name" value="UCP036704"/>
    <property type="match status" value="1"/>
</dbReference>
<evidence type="ECO:0000313" key="4">
    <source>
        <dbReference type="Proteomes" id="UP000280792"/>
    </source>
</evidence>
<dbReference type="NCBIfam" id="TIGR02811">
    <property type="entry name" value="formate_TAT"/>
    <property type="match status" value="1"/>
</dbReference>
<dbReference type="PROSITE" id="PS51318">
    <property type="entry name" value="TAT"/>
    <property type="match status" value="1"/>
</dbReference>
<sequence length="66" mass="7107">MSKKPLSQEQLQRREFLKGVAVAGSAAAVVGASGTAAAAEQPLEKQQSGRYRKSDHVKAYYDTARI</sequence>
<evidence type="ECO:0000256" key="1">
    <source>
        <dbReference type="ARBA" id="ARBA00022729"/>
    </source>
</evidence>
<dbReference type="NCBIfam" id="TIGR01409">
    <property type="entry name" value="TAT_signal_seq"/>
    <property type="match status" value="1"/>
</dbReference>
<dbReference type="InterPro" id="IPR014177">
    <property type="entry name" value="Formate_DH_TAT-contain"/>
</dbReference>
<reference evidence="3 4" key="2">
    <citation type="submission" date="2018-12" db="EMBL/GenBank/DDBJ databases">
        <title>Simiduia agarivorans gen. nov., sp. nov., a marine, agarolytic bacterium isolated from shallow coastal water from Keelung, Taiwan.</title>
        <authorList>
            <person name="Shieh W.Y."/>
        </authorList>
    </citation>
    <scope>NUCLEOTIDE SEQUENCE [LARGE SCALE GENOMIC DNA]</scope>
    <source>
        <strain evidence="3 4">GTF-13</strain>
    </source>
</reference>
<protein>
    <submittedName>
        <fullName evidence="3">Twin-arginine translocation signal domain-containing protein</fullName>
    </submittedName>
</protein>
<proteinExistence type="predicted"/>
<keyword evidence="4" id="KW-1185">Reference proteome</keyword>
<dbReference type="InterPro" id="IPR006311">
    <property type="entry name" value="TAT_signal"/>
</dbReference>
<gene>
    <name evidence="3" type="ORF">D0544_02240</name>
</gene>
<dbReference type="InterPro" id="IPR019546">
    <property type="entry name" value="TAT_signal_bac_arc"/>
</dbReference>
<keyword evidence="1" id="KW-0732">Signal</keyword>
<dbReference type="AlphaFoldDB" id="A0A3P3VMG6"/>
<dbReference type="Proteomes" id="UP000280792">
    <property type="component" value="Unassembled WGS sequence"/>
</dbReference>
<dbReference type="EMBL" id="QWEZ01000001">
    <property type="protein sequence ID" value="RRJ83961.1"/>
    <property type="molecule type" value="Genomic_DNA"/>
</dbReference>
<evidence type="ECO:0000256" key="2">
    <source>
        <dbReference type="SAM" id="MobiDB-lite"/>
    </source>
</evidence>
<reference evidence="3 4" key="1">
    <citation type="submission" date="2018-08" db="EMBL/GenBank/DDBJ databases">
        <authorList>
            <person name="Khan S.A."/>
        </authorList>
    </citation>
    <scope>NUCLEOTIDE SEQUENCE [LARGE SCALE GENOMIC DNA]</scope>
    <source>
        <strain evidence="3 4">GTF-13</strain>
    </source>
</reference>
<dbReference type="RefSeq" id="WP_125014387.1">
    <property type="nucleotide sequence ID" value="NZ_QWEZ01000001.1"/>
</dbReference>
<name>A0A3P3VMG6_9GAMM</name>
<comment type="caution">
    <text evidence="3">The sequence shown here is derived from an EMBL/GenBank/DDBJ whole genome shotgun (WGS) entry which is preliminary data.</text>
</comment>
<feature type="region of interest" description="Disordered" evidence="2">
    <location>
        <begin position="35"/>
        <end position="54"/>
    </location>
</feature>